<name>A0AAN7UIZ9_9PEZI</name>
<dbReference type="EMBL" id="JAWHQM010000004">
    <property type="protein sequence ID" value="KAK5626714.1"/>
    <property type="molecule type" value="Genomic_DNA"/>
</dbReference>
<reference evidence="1 2" key="1">
    <citation type="submission" date="2023-10" db="EMBL/GenBank/DDBJ databases">
        <title>Draft genome sequence of Xylaria bambusicola isolate GMP-LS, the root and basal stem rot pathogen of sugarcane in Indonesia.</title>
        <authorList>
            <person name="Selvaraj P."/>
            <person name="Muralishankar V."/>
            <person name="Muruganantham S."/>
            <person name="Sp S."/>
            <person name="Haryani S."/>
            <person name="Lau K.J.X."/>
            <person name="Naqvi N.I."/>
        </authorList>
    </citation>
    <scope>NUCLEOTIDE SEQUENCE [LARGE SCALE GENOMIC DNA]</scope>
    <source>
        <strain evidence="1">GMP-LS</strain>
    </source>
</reference>
<keyword evidence="2" id="KW-1185">Reference proteome</keyword>
<protein>
    <submittedName>
        <fullName evidence="1">Uncharacterized protein</fullName>
    </submittedName>
</protein>
<evidence type="ECO:0000313" key="1">
    <source>
        <dbReference type="EMBL" id="KAK5626714.1"/>
    </source>
</evidence>
<organism evidence="1 2">
    <name type="scientific">Xylaria bambusicola</name>
    <dbReference type="NCBI Taxonomy" id="326684"/>
    <lineage>
        <taxon>Eukaryota</taxon>
        <taxon>Fungi</taxon>
        <taxon>Dikarya</taxon>
        <taxon>Ascomycota</taxon>
        <taxon>Pezizomycotina</taxon>
        <taxon>Sordariomycetes</taxon>
        <taxon>Xylariomycetidae</taxon>
        <taxon>Xylariales</taxon>
        <taxon>Xylariaceae</taxon>
        <taxon>Xylaria</taxon>
    </lineage>
</organism>
<accession>A0AAN7UIZ9</accession>
<dbReference type="Proteomes" id="UP001305414">
    <property type="component" value="Unassembled WGS sequence"/>
</dbReference>
<dbReference type="AlphaFoldDB" id="A0AAN7UIZ9"/>
<proteinExistence type="predicted"/>
<evidence type="ECO:0000313" key="2">
    <source>
        <dbReference type="Proteomes" id="UP001305414"/>
    </source>
</evidence>
<sequence>MLATVTPEIESPGIRVDGYKIRTIVASHLNHTNGQIQEDRCTEWYRNLTYVGNFDGAARNTDSIRETKRRVPPNRAVLSESEIVPGTCAANNTANDNVV</sequence>
<comment type="caution">
    <text evidence="1">The sequence shown here is derived from an EMBL/GenBank/DDBJ whole genome shotgun (WGS) entry which is preliminary data.</text>
</comment>
<gene>
    <name evidence="1" type="ORF">RRF57_002429</name>
</gene>